<dbReference type="RefSeq" id="WP_237966302.1">
    <property type="nucleotide sequence ID" value="NZ_JAKNHQ010000001.1"/>
</dbReference>
<evidence type="ECO:0000313" key="2">
    <source>
        <dbReference type="Proteomes" id="UP001298681"/>
    </source>
</evidence>
<dbReference type="EMBL" id="JAKNHQ010000001">
    <property type="protein sequence ID" value="MCG4609570.1"/>
    <property type="molecule type" value="Genomic_DNA"/>
</dbReference>
<gene>
    <name evidence="1" type="ORF">L0P57_01245</name>
</gene>
<name>A0ABS9MFI8_9FIRM</name>
<proteinExistence type="predicted"/>
<reference evidence="1 2" key="1">
    <citation type="submission" date="2022-01" db="EMBL/GenBank/DDBJ databases">
        <title>Collection of gut derived symbiotic bacterial strains cultured from healthy donors.</title>
        <authorList>
            <person name="Lin H."/>
            <person name="Kohout C."/>
            <person name="Waligurski E."/>
            <person name="Pamer E.G."/>
        </authorList>
    </citation>
    <scope>NUCLEOTIDE SEQUENCE [LARGE SCALE GENOMIC DNA]</scope>
    <source>
        <strain evidence="1 2">DFI.7.58</strain>
    </source>
</reference>
<sequence>MGTRLHRHFEMGAIPCPVEPPEKAMKSRVIALVGRFWSEETPFLGRSGRYRRNNQKIAGKFLQKREDKSCYLGTYMVL</sequence>
<dbReference type="Proteomes" id="UP001298681">
    <property type="component" value="Unassembled WGS sequence"/>
</dbReference>
<protein>
    <submittedName>
        <fullName evidence="1">Uncharacterized protein</fullName>
    </submittedName>
</protein>
<keyword evidence="2" id="KW-1185">Reference proteome</keyword>
<organism evidence="1 2">
    <name type="scientific">Anaeromassilibacillus senegalensis</name>
    <dbReference type="NCBI Taxonomy" id="1673717"/>
    <lineage>
        <taxon>Bacteria</taxon>
        <taxon>Bacillati</taxon>
        <taxon>Bacillota</taxon>
        <taxon>Clostridia</taxon>
        <taxon>Eubacteriales</taxon>
        <taxon>Acutalibacteraceae</taxon>
        <taxon>Anaeromassilibacillus</taxon>
    </lineage>
</organism>
<accession>A0ABS9MFI8</accession>
<comment type="caution">
    <text evidence="1">The sequence shown here is derived from an EMBL/GenBank/DDBJ whole genome shotgun (WGS) entry which is preliminary data.</text>
</comment>
<evidence type="ECO:0000313" key="1">
    <source>
        <dbReference type="EMBL" id="MCG4609570.1"/>
    </source>
</evidence>